<dbReference type="GO" id="GO:0006260">
    <property type="term" value="P:DNA replication"/>
    <property type="evidence" value="ECO:0007669"/>
    <property type="project" value="TreeGrafter"/>
</dbReference>
<dbReference type="EMBL" id="KQ483474">
    <property type="protein sequence ID" value="KYP49514.1"/>
    <property type="molecule type" value="Genomic_DNA"/>
</dbReference>
<accession>A0A151S422</accession>
<reference evidence="2" key="1">
    <citation type="journal article" date="2012" name="Nat. Biotechnol.">
        <title>Draft genome sequence of pigeonpea (Cajanus cajan), an orphan legume crop of resource-poor farmers.</title>
        <authorList>
            <person name="Varshney R.K."/>
            <person name="Chen W."/>
            <person name="Li Y."/>
            <person name="Bharti A.K."/>
            <person name="Saxena R.K."/>
            <person name="Schlueter J.A."/>
            <person name="Donoghue M.T."/>
            <person name="Azam S."/>
            <person name="Fan G."/>
            <person name="Whaley A.M."/>
            <person name="Farmer A.D."/>
            <person name="Sheridan J."/>
            <person name="Iwata A."/>
            <person name="Tuteja R."/>
            <person name="Penmetsa R.V."/>
            <person name="Wu W."/>
            <person name="Upadhyaya H.D."/>
            <person name="Yang S.P."/>
            <person name="Shah T."/>
            <person name="Saxena K.B."/>
            <person name="Michael T."/>
            <person name="McCombie W.R."/>
            <person name="Yang B."/>
            <person name="Zhang G."/>
            <person name="Yang H."/>
            <person name="Wang J."/>
            <person name="Spillane C."/>
            <person name="Cook D.R."/>
            <person name="May G.D."/>
            <person name="Xu X."/>
            <person name="Jackson S.A."/>
        </authorList>
    </citation>
    <scope>NUCLEOTIDE SEQUENCE [LARGE SCALE GENOMIC DNA]</scope>
</reference>
<protein>
    <recommendedName>
        <fullName evidence="1">DNA helicase Pif1-like 2B domain-containing protein</fullName>
    </recommendedName>
</protein>
<evidence type="ECO:0000259" key="1">
    <source>
        <dbReference type="Pfam" id="PF21530"/>
    </source>
</evidence>
<evidence type="ECO:0000313" key="2">
    <source>
        <dbReference type="EMBL" id="KYP49514.1"/>
    </source>
</evidence>
<keyword evidence="3" id="KW-1185">Reference proteome</keyword>
<organism evidence="2 3">
    <name type="scientific">Cajanus cajan</name>
    <name type="common">Pigeon pea</name>
    <name type="synonym">Cajanus indicus</name>
    <dbReference type="NCBI Taxonomy" id="3821"/>
    <lineage>
        <taxon>Eukaryota</taxon>
        <taxon>Viridiplantae</taxon>
        <taxon>Streptophyta</taxon>
        <taxon>Embryophyta</taxon>
        <taxon>Tracheophyta</taxon>
        <taxon>Spermatophyta</taxon>
        <taxon>Magnoliopsida</taxon>
        <taxon>eudicotyledons</taxon>
        <taxon>Gunneridae</taxon>
        <taxon>Pentapetalae</taxon>
        <taxon>rosids</taxon>
        <taxon>fabids</taxon>
        <taxon>Fabales</taxon>
        <taxon>Fabaceae</taxon>
        <taxon>Papilionoideae</taxon>
        <taxon>50 kb inversion clade</taxon>
        <taxon>NPAAA clade</taxon>
        <taxon>indigoferoid/millettioid clade</taxon>
        <taxon>Phaseoleae</taxon>
        <taxon>Cajanus</taxon>
    </lineage>
</organism>
<proteinExistence type="predicted"/>
<dbReference type="AlphaFoldDB" id="A0A151S422"/>
<evidence type="ECO:0000313" key="3">
    <source>
        <dbReference type="Proteomes" id="UP000075243"/>
    </source>
</evidence>
<dbReference type="PANTHER" id="PTHR23274:SF48">
    <property type="entry name" value="ATP-DEPENDENT DNA HELICASE"/>
    <property type="match status" value="1"/>
</dbReference>
<dbReference type="Proteomes" id="UP000075243">
    <property type="component" value="Unassembled WGS sequence"/>
</dbReference>
<dbReference type="PANTHER" id="PTHR23274">
    <property type="entry name" value="DNA HELICASE-RELATED"/>
    <property type="match status" value="1"/>
</dbReference>
<feature type="domain" description="DNA helicase Pif1-like 2B" evidence="1">
    <location>
        <begin position="25"/>
        <end position="71"/>
    </location>
</feature>
<dbReference type="Gramene" id="C.cajan_26874.t">
    <property type="protein sequence ID" value="C.cajan_26874.t"/>
    <property type="gene ID" value="C.cajan_26874"/>
</dbReference>
<dbReference type="GO" id="GO:0005657">
    <property type="term" value="C:replication fork"/>
    <property type="evidence" value="ECO:0007669"/>
    <property type="project" value="TreeGrafter"/>
</dbReference>
<dbReference type="Pfam" id="PF21530">
    <property type="entry name" value="Pif1_2B_dom"/>
    <property type="match status" value="1"/>
</dbReference>
<dbReference type="InterPro" id="IPR049163">
    <property type="entry name" value="Pif1-like_2B_dom"/>
</dbReference>
<gene>
    <name evidence="2" type="ORF">KK1_028709</name>
</gene>
<dbReference type="STRING" id="3821.A0A151S422"/>
<sequence>MSLIPDSIDKSKMVERQPFETFTSEFLNSLRTSSLPKYRIKLKVGTPIMLLRNLNKIERLCNETRLVVTRLANHVIEVRVMA</sequence>
<name>A0A151S422_CAJCA</name>